<organism evidence="1">
    <name type="scientific">Anguilla anguilla</name>
    <name type="common">European freshwater eel</name>
    <name type="synonym">Muraena anguilla</name>
    <dbReference type="NCBI Taxonomy" id="7936"/>
    <lineage>
        <taxon>Eukaryota</taxon>
        <taxon>Metazoa</taxon>
        <taxon>Chordata</taxon>
        <taxon>Craniata</taxon>
        <taxon>Vertebrata</taxon>
        <taxon>Euteleostomi</taxon>
        <taxon>Actinopterygii</taxon>
        <taxon>Neopterygii</taxon>
        <taxon>Teleostei</taxon>
        <taxon>Anguilliformes</taxon>
        <taxon>Anguillidae</taxon>
        <taxon>Anguilla</taxon>
    </lineage>
</organism>
<reference evidence="1" key="1">
    <citation type="submission" date="2014-11" db="EMBL/GenBank/DDBJ databases">
        <authorList>
            <person name="Amaro Gonzalez C."/>
        </authorList>
    </citation>
    <scope>NUCLEOTIDE SEQUENCE</scope>
</reference>
<reference evidence="1" key="2">
    <citation type="journal article" date="2015" name="Fish Shellfish Immunol.">
        <title>Early steps in the European eel (Anguilla anguilla)-Vibrio vulnificus interaction in the gills: Role of the RtxA13 toxin.</title>
        <authorList>
            <person name="Callol A."/>
            <person name="Pajuelo D."/>
            <person name="Ebbesson L."/>
            <person name="Teles M."/>
            <person name="MacKenzie S."/>
            <person name="Amaro C."/>
        </authorList>
    </citation>
    <scope>NUCLEOTIDE SEQUENCE</scope>
</reference>
<dbReference type="EMBL" id="GBXM01103938">
    <property type="protein sequence ID" value="JAH04639.1"/>
    <property type="molecule type" value="Transcribed_RNA"/>
</dbReference>
<name>A0A0E9PJD6_ANGAN</name>
<proteinExistence type="predicted"/>
<evidence type="ECO:0000313" key="1">
    <source>
        <dbReference type="EMBL" id="JAH04639.1"/>
    </source>
</evidence>
<protein>
    <submittedName>
        <fullName evidence="1">Uncharacterized protein</fullName>
    </submittedName>
</protein>
<sequence length="48" mass="5635">MLPQANTHINNLQCTAEENFINRYNSGCHRNKAIWYGLHYNSKISQIK</sequence>
<dbReference type="AlphaFoldDB" id="A0A0E9PJD6"/>
<accession>A0A0E9PJD6</accession>